<accession>X6P9M8</accession>
<dbReference type="CDD" id="cd00200">
    <property type="entry name" value="WD40"/>
    <property type="match status" value="1"/>
</dbReference>
<dbReference type="InterPro" id="IPR020472">
    <property type="entry name" value="WD40_PAC1"/>
</dbReference>
<dbReference type="InterPro" id="IPR019775">
    <property type="entry name" value="WD40_repeat_CS"/>
</dbReference>
<dbReference type="PROSITE" id="PS00678">
    <property type="entry name" value="WD_REPEATS_1"/>
    <property type="match status" value="4"/>
</dbReference>
<feature type="transmembrane region" description="Helical" evidence="4">
    <location>
        <begin position="6"/>
        <end position="28"/>
    </location>
</feature>
<dbReference type="InterPro" id="IPR015943">
    <property type="entry name" value="WD40/YVTN_repeat-like_dom_sf"/>
</dbReference>
<dbReference type="InterPro" id="IPR036322">
    <property type="entry name" value="WD40_repeat_dom_sf"/>
</dbReference>
<reference evidence="5 6" key="1">
    <citation type="journal article" date="2013" name="Curr. Biol.">
        <title>The Genome of the Foraminiferan Reticulomyxa filosa.</title>
        <authorList>
            <person name="Glockner G."/>
            <person name="Hulsmann N."/>
            <person name="Schleicher M."/>
            <person name="Noegel A.A."/>
            <person name="Eichinger L."/>
            <person name="Gallinger C."/>
            <person name="Pawlowski J."/>
            <person name="Sierra R."/>
            <person name="Euteneuer U."/>
            <person name="Pillet L."/>
            <person name="Moustafa A."/>
            <person name="Platzer M."/>
            <person name="Groth M."/>
            <person name="Szafranski K."/>
            <person name="Schliwa M."/>
        </authorList>
    </citation>
    <scope>NUCLEOTIDE SEQUENCE [LARGE SCALE GENOMIC DNA]</scope>
</reference>
<sequence length="380" mass="45151">MKVDYHVYSNISCCCTLLHVDLIILFFSSKSFKYFKSKHKASKFHSILKNCTFYHLSLLFKKKNPFPFYIIERMTTFYNEKQTSAYSALSEKEEKDIQVIIQYWIRILHIKFGWINDFDKLIVDYVNTFFIFDIFRSSSKLLKSFNGHNHCVNSIDYSTFNSNQFIYSGSTDKTIHIWNIEDNKQIKLFNGHSSFVYCVKFSHYYYYNQRRHIICSSSDDNTIRFWDVKHNKQLQILNEHTSWVGGIEFSQFNNGRYLCSGSGDNTIRLWDIRSYQQIQLFNGHTNFISSVEYSPFIIKNINETFNSNVICSGSLDGTIRFWDIRKNKDELYNIVNTNGIYSVKFLPLKKQEYKRKNRNDHNYDIVLCYGLSNGNIHIWG</sequence>
<evidence type="ECO:0000313" key="5">
    <source>
        <dbReference type="EMBL" id="ETO35255.1"/>
    </source>
</evidence>
<keyword evidence="2" id="KW-0677">Repeat</keyword>
<organism evidence="5 6">
    <name type="scientific">Reticulomyxa filosa</name>
    <dbReference type="NCBI Taxonomy" id="46433"/>
    <lineage>
        <taxon>Eukaryota</taxon>
        <taxon>Sar</taxon>
        <taxon>Rhizaria</taxon>
        <taxon>Retaria</taxon>
        <taxon>Foraminifera</taxon>
        <taxon>Monothalamids</taxon>
        <taxon>Reticulomyxidae</taxon>
        <taxon>Reticulomyxa</taxon>
    </lineage>
</organism>
<keyword evidence="4" id="KW-0812">Transmembrane</keyword>
<dbReference type="PANTHER" id="PTHR19848:SF8">
    <property type="entry name" value="F-BOX AND WD REPEAT DOMAIN CONTAINING 7"/>
    <property type="match status" value="1"/>
</dbReference>
<name>X6P9M8_RETFI</name>
<dbReference type="PRINTS" id="PR00320">
    <property type="entry name" value="GPROTEINBRPT"/>
</dbReference>
<dbReference type="InterPro" id="IPR001680">
    <property type="entry name" value="WD40_rpt"/>
</dbReference>
<dbReference type="PROSITE" id="PS50082">
    <property type="entry name" value="WD_REPEATS_2"/>
    <property type="match status" value="4"/>
</dbReference>
<evidence type="ECO:0000256" key="2">
    <source>
        <dbReference type="ARBA" id="ARBA00022737"/>
    </source>
</evidence>
<dbReference type="SUPFAM" id="SSF50978">
    <property type="entry name" value="WD40 repeat-like"/>
    <property type="match status" value="1"/>
</dbReference>
<comment type="caution">
    <text evidence="5">The sequence shown here is derived from an EMBL/GenBank/DDBJ whole genome shotgun (WGS) entry which is preliminary data.</text>
</comment>
<keyword evidence="4" id="KW-1133">Transmembrane helix</keyword>
<feature type="repeat" description="WD" evidence="3">
    <location>
        <begin position="145"/>
        <end position="188"/>
    </location>
</feature>
<keyword evidence="1 3" id="KW-0853">WD repeat</keyword>
<keyword evidence="6" id="KW-1185">Reference proteome</keyword>
<evidence type="ECO:0000313" key="6">
    <source>
        <dbReference type="Proteomes" id="UP000023152"/>
    </source>
</evidence>
<evidence type="ECO:0000256" key="4">
    <source>
        <dbReference type="SAM" id="Phobius"/>
    </source>
</evidence>
<evidence type="ECO:0000256" key="1">
    <source>
        <dbReference type="ARBA" id="ARBA00022574"/>
    </source>
</evidence>
<evidence type="ECO:0000256" key="3">
    <source>
        <dbReference type="PROSITE-ProRule" id="PRU00221"/>
    </source>
</evidence>
<dbReference type="OrthoDB" id="273067at2759"/>
<proteinExistence type="predicted"/>
<dbReference type="AlphaFoldDB" id="X6P9M8"/>
<dbReference type="EMBL" id="ASPP01001810">
    <property type="protein sequence ID" value="ETO35255.1"/>
    <property type="molecule type" value="Genomic_DNA"/>
</dbReference>
<feature type="repeat" description="WD" evidence="3">
    <location>
        <begin position="237"/>
        <end position="280"/>
    </location>
</feature>
<feature type="repeat" description="WD" evidence="3">
    <location>
        <begin position="281"/>
        <end position="332"/>
    </location>
</feature>
<dbReference type="Pfam" id="PF00400">
    <property type="entry name" value="WD40"/>
    <property type="match status" value="4"/>
</dbReference>
<dbReference type="Proteomes" id="UP000023152">
    <property type="component" value="Unassembled WGS sequence"/>
</dbReference>
<dbReference type="Gene3D" id="2.130.10.10">
    <property type="entry name" value="YVTN repeat-like/Quinoprotein amine dehydrogenase"/>
    <property type="match status" value="2"/>
</dbReference>
<dbReference type="PROSITE" id="PS50294">
    <property type="entry name" value="WD_REPEATS_REGION"/>
    <property type="match status" value="4"/>
</dbReference>
<keyword evidence="4" id="KW-0472">Membrane</keyword>
<feature type="repeat" description="WD" evidence="3">
    <location>
        <begin position="189"/>
        <end position="236"/>
    </location>
</feature>
<dbReference type="SMART" id="SM00320">
    <property type="entry name" value="WD40"/>
    <property type="match status" value="5"/>
</dbReference>
<dbReference type="PANTHER" id="PTHR19848">
    <property type="entry name" value="WD40 REPEAT PROTEIN"/>
    <property type="match status" value="1"/>
</dbReference>
<protein>
    <submittedName>
        <fullName evidence="5">WD-40 repeat protein</fullName>
    </submittedName>
</protein>
<gene>
    <name evidence="5" type="ORF">RFI_01808</name>
</gene>